<proteinExistence type="predicted"/>
<feature type="compositionally biased region" description="Polar residues" evidence="1">
    <location>
        <begin position="101"/>
        <end position="112"/>
    </location>
</feature>
<sequence>MDVAISYPGAQENVTALDELNAALDKLDISIVDQVESPGKPAAQIRQLKAIKRRKESTQYEQAEMWAGVEHRRECEKIKREQERADLRAVAQWIESTASVQPATLSQNSQAFETRKSRPSLTSEVPPPGDADYGRCFGFWDELETQIILRNLEAIALPILQADLATLAILHLGLLRGDAEADYNRKAKDRAKSYASKWVERVMEREGKIDWLLEKNAGKRRKAAEVKLVEQFLIGCAAYITQTVTSA</sequence>
<evidence type="ECO:0000313" key="2">
    <source>
        <dbReference type="EMBL" id="MBK7414115.1"/>
    </source>
</evidence>
<comment type="caution">
    <text evidence="2">The sequence shown here is derived from an EMBL/GenBank/DDBJ whole genome shotgun (WGS) entry which is preliminary data.</text>
</comment>
<reference evidence="2 3" key="1">
    <citation type="submission" date="2020-10" db="EMBL/GenBank/DDBJ databases">
        <title>Connecting structure to function with the recovery of over 1000 high-quality activated sludge metagenome-assembled genomes encoding full-length rRNA genes using long-read sequencing.</title>
        <authorList>
            <person name="Singleton C.M."/>
            <person name="Petriglieri F."/>
            <person name="Kristensen J.M."/>
            <person name="Kirkegaard R.H."/>
            <person name="Michaelsen T.Y."/>
            <person name="Andersen M.H."/>
            <person name="Karst S.M."/>
            <person name="Dueholm M.S."/>
            <person name="Nielsen P.H."/>
            <person name="Albertsen M."/>
        </authorList>
    </citation>
    <scope>NUCLEOTIDE SEQUENCE [LARGE SCALE GENOMIC DNA]</scope>
    <source>
        <strain evidence="2">EsbW_18-Q3-R4-48_BATAC.463</strain>
    </source>
</reference>
<organism evidence="2 3">
    <name type="scientific">Candidatus Dechloromonas phosphorivorans</name>
    <dbReference type="NCBI Taxonomy" id="2899244"/>
    <lineage>
        <taxon>Bacteria</taxon>
        <taxon>Pseudomonadati</taxon>
        <taxon>Pseudomonadota</taxon>
        <taxon>Betaproteobacteria</taxon>
        <taxon>Rhodocyclales</taxon>
        <taxon>Azonexaceae</taxon>
        <taxon>Dechloromonas</taxon>
    </lineage>
</organism>
<dbReference type="Proteomes" id="UP000739411">
    <property type="component" value="Unassembled WGS sequence"/>
</dbReference>
<evidence type="ECO:0000256" key="1">
    <source>
        <dbReference type="SAM" id="MobiDB-lite"/>
    </source>
</evidence>
<dbReference type="AlphaFoldDB" id="A0A935JW36"/>
<gene>
    <name evidence="2" type="ORF">IPJ38_02335</name>
</gene>
<accession>A0A935JW36</accession>
<feature type="region of interest" description="Disordered" evidence="1">
    <location>
        <begin position="101"/>
        <end position="127"/>
    </location>
</feature>
<protein>
    <submittedName>
        <fullName evidence="2">Uncharacterized protein</fullName>
    </submittedName>
</protein>
<name>A0A935JW36_9RHOO</name>
<dbReference type="EMBL" id="JADJMS010000006">
    <property type="protein sequence ID" value="MBK7414115.1"/>
    <property type="molecule type" value="Genomic_DNA"/>
</dbReference>
<evidence type="ECO:0000313" key="3">
    <source>
        <dbReference type="Proteomes" id="UP000739411"/>
    </source>
</evidence>